<evidence type="ECO:0000256" key="4">
    <source>
        <dbReference type="ARBA" id="ARBA00022475"/>
    </source>
</evidence>
<evidence type="ECO:0000256" key="1">
    <source>
        <dbReference type="ARBA" id="ARBA00004651"/>
    </source>
</evidence>
<feature type="transmembrane region" description="Helical" evidence="8">
    <location>
        <begin position="7"/>
        <end position="29"/>
    </location>
</feature>
<dbReference type="Pfam" id="PF01925">
    <property type="entry name" value="TauE"/>
    <property type="match status" value="1"/>
</dbReference>
<evidence type="ECO:0000313" key="10">
    <source>
        <dbReference type="Proteomes" id="UP000638263"/>
    </source>
</evidence>
<evidence type="ECO:0000256" key="3">
    <source>
        <dbReference type="ARBA" id="ARBA00022448"/>
    </source>
</evidence>
<keyword evidence="3" id="KW-0813">Transport</keyword>
<dbReference type="GO" id="GO:0005886">
    <property type="term" value="C:plasma membrane"/>
    <property type="evidence" value="ECO:0007669"/>
    <property type="project" value="UniProtKB-SubCell"/>
</dbReference>
<reference evidence="9" key="2">
    <citation type="submission" date="2020-09" db="EMBL/GenBank/DDBJ databases">
        <authorList>
            <person name="Sun Q."/>
            <person name="Zhou Y."/>
        </authorList>
    </citation>
    <scope>NUCLEOTIDE SEQUENCE</scope>
    <source>
        <strain evidence="9">CGMCC 4.3508</strain>
    </source>
</reference>
<evidence type="ECO:0000256" key="2">
    <source>
        <dbReference type="ARBA" id="ARBA00009142"/>
    </source>
</evidence>
<dbReference type="PANTHER" id="PTHR30269">
    <property type="entry name" value="TRANSMEMBRANE PROTEIN YFCA"/>
    <property type="match status" value="1"/>
</dbReference>
<feature type="transmembrane region" description="Helical" evidence="8">
    <location>
        <begin position="99"/>
        <end position="117"/>
    </location>
</feature>
<keyword evidence="6 8" id="KW-1133">Transmembrane helix</keyword>
<dbReference type="RefSeq" id="WP_062997106.1">
    <property type="nucleotide sequence ID" value="NZ_BMMH01000002.1"/>
</dbReference>
<dbReference type="InterPro" id="IPR052017">
    <property type="entry name" value="TSUP"/>
</dbReference>
<keyword evidence="5 8" id="KW-0812">Transmembrane</keyword>
<feature type="transmembrane region" description="Helical" evidence="8">
    <location>
        <begin position="74"/>
        <end position="93"/>
    </location>
</feature>
<keyword evidence="4 8" id="KW-1003">Cell membrane</keyword>
<dbReference type="AlphaFoldDB" id="A0A917RAU5"/>
<proteinExistence type="inferred from homology"/>
<evidence type="ECO:0000256" key="8">
    <source>
        <dbReference type="RuleBase" id="RU363041"/>
    </source>
</evidence>
<sequence>MTVLTFCLVVVAGFFAGLVGYVTGIASLISYPALLAAGLSPVSANVTNTVAMVAVGVGATAKAGAAVNDDSRSLLLHAGCAALGGLGGAALLLTTSAEVFAAVVPFLIAAASASLLLQPKLRELAGGRSFPRLYPLATAVVALYGGYFGAGVGVMFLALILVCTSETIWRASVLKSVLTGVANLVAAVGFAVFGPVHWVAALAMGLGAFAGGWYGPPLVARLPPTAMRVGVALCGFGLAGYLAIG</sequence>
<feature type="transmembrane region" description="Helical" evidence="8">
    <location>
        <begin position="138"/>
        <end position="161"/>
    </location>
</feature>
<dbReference type="Proteomes" id="UP000638263">
    <property type="component" value="Unassembled WGS sequence"/>
</dbReference>
<evidence type="ECO:0000313" key="9">
    <source>
        <dbReference type="EMBL" id="GGK98865.1"/>
    </source>
</evidence>
<evidence type="ECO:0000256" key="7">
    <source>
        <dbReference type="ARBA" id="ARBA00023136"/>
    </source>
</evidence>
<reference evidence="9" key="1">
    <citation type="journal article" date="2014" name="Int. J. Syst. Evol. Microbiol.">
        <title>Complete genome sequence of Corynebacterium casei LMG S-19264T (=DSM 44701T), isolated from a smear-ripened cheese.</title>
        <authorList>
            <consortium name="US DOE Joint Genome Institute (JGI-PGF)"/>
            <person name="Walter F."/>
            <person name="Albersmeier A."/>
            <person name="Kalinowski J."/>
            <person name="Ruckert C."/>
        </authorList>
    </citation>
    <scope>NUCLEOTIDE SEQUENCE</scope>
    <source>
        <strain evidence="9">CGMCC 4.3508</strain>
    </source>
</reference>
<dbReference type="InterPro" id="IPR002781">
    <property type="entry name" value="TM_pro_TauE-like"/>
</dbReference>
<gene>
    <name evidence="9" type="ORF">GCM10011588_11820</name>
</gene>
<accession>A0A917RAU5</accession>
<feature type="transmembrane region" description="Helical" evidence="8">
    <location>
        <begin position="226"/>
        <end position="244"/>
    </location>
</feature>
<comment type="caution">
    <text evidence="9">The sequence shown here is derived from an EMBL/GenBank/DDBJ whole genome shotgun (WGS) entry which is preliminary data.</text>
</comment>
<keyword evidence="10" id="KW-1185">Reference proteome</keyword>
<feature type="transmembrane region" description="Helical" evidence="8">
    <location>
        <begin position="49"/>
        <end position="67"/>
    </location>
</feature>
<feature type="transmembrane region" description="Helical" evidence="8">
    <location>
        <begin position="181"/>
        <end position="214"/>
    </location>
</feature>
<dbReference type="PANTHER" id="PTHR30269:SF0">
    <property type="entry name" value="MEMBRANE TRANSPORTER PROTEIN YFCA-RELATED"/>
    <property type="match status" value="1"/>
</dbReference>
<protein>
    <recommendedName>
        <fullName evidence="8">Probable membrane transporter protein</fullName>
    </recommendedName>
</protein>
<comment type="similarity">
    <text evidence="2 8">Belongs to the 4-toluene sulfonate uptake permease (TSUP) (TC 2.A.102) family.</text>
</comment>
<name>A0A917RAU5_9NOCA</name>
<evidence type="ECO:0000256" key="5">
    <source>
        <dbReference type="ARBA" id="ARBA00022692"/>
    </source>
</evidence>
<dbReference type="EMBL" id="BMMH01000002">
    <property type="protein sequence ID" value="GGK98865.1"/>
    <property type="molecule type" value="Genomic_DNA"/>
</dbReference>
<comment type="subcellular location">
    <subcellularLocation>
        <location evidence="1 8">Cell membrane</location>
        <topology evidence="1 8">Multi-pass membrane protein</topology>
    </subcellularLocation>
</comment>
<keyword evidence="7 8" id="KW-0472">Membrane</keyword>
<organism evidence="9 10">
    <name type="scientific">Nocardia jinanensis</name>
    <dbReference type="NCBI Taxonomy" id="382504"/>
    <lineage>
        <taxon>Bacteria</taxon>
        <taxon>Bacillati</taxon>
        <taxon>Actinomycetota</taxon>
        <taxon>Actinomycetes</taxon>
        <taxon>Mycobacteriales</taxon>
        <taxon>Nocardiaceae</taxon>
        <taxon>Nocardia</taxon>
    </lineage>
</organism>
<evidence type="ECO:0000256" key="6">
    <source>
        <dbReference type="ARBA" id="ARBA00022989"/>
    </source>
</evidence>